<dbReference type="InterPro" id="IPR011488">
    <property type="entry name" value="TIF_2_asu"/>
</dbReference>
<reference evidence="3" key="1">
    <citation type="journal article" date="2023" name="Genome Biol. Evol.">
        <title>Long-read-based Genome Assembly of Drosophila gunungcola Reveals Fewer Chemosensory Genes in Flower-breeding Species.</title>
        <authorList>
            <person name="Negi A."/>
            <person name="Liao B.Y."/>
            <person name="Yeh S.D."/>
        </authorList>
    </citation>
    <scope>NUCLEOTIDE SEQUENCE</scope>
    <source>
        <strain evidence="3">Sukarami</strain>
    </source>
</reference>
<accession>A0A9P9YDM3</accession>
<keyword evidence="1" id="KW-0648">Protein biosynthesis</keyword>
<dbReference type="GO" id="GO:0005850">
    <property type="term" value="C:eukaryotic translation initiation factor 2 complex"/>
    <property type="evidence" value="ECO:0007669"/>
    <property type="project" value="TreeGrafter"/>
</dbReference>
<dbReference type="Proteomes" id="UP001059596">
    <property type="component" value="Unassembled WGS sequence"/>
</dbReference>
<evidence type="ECO:0000256" key="1">
    <source>
        <dbReference type="ARBA" id="ARBA00022917"/>
    </source>
</evidence>
<proteinExistence type="predicted"/>
<dbReference type="AlphaFoldDB" id="A0A9P9YDM3"/>
<dbReference type="PANTHER" id="PTHR10602">
    <property type="entry name" value="EUKARYOTIC TRANSLATION INITIATION FACTOR 2 SUBUNIT 1"/>
    <property type="match status" value="1"/>
</dbReference>
<evidence type="ECO:0000313" key="4">
    <source>
        <dbReference type="Proteomes" id="UP001059596"/>
    </source>
</evidence>
<dbReference type="SUPFAM" id="SSF110993">
    <property type="entry name" value="eIF-2-alpha, C-terminal domain"/>
    <property type="match status" value="1"/>
</dbReference>
<dbReference type="InterPro" id="IPR024055">
    <property type="entry name" value="TIF2_asu_C"/>
</dbReference>
<dbReference type="Gene3D" id="3.30.70.1130">
    <property type="entry name" value="EIF_2_alpha"/>
    <property type="match status" value="1"/>
</dbReference>
<organism evidence="3 4">
    <name type="scientific">Drosophila gunungcola</name>
    <name type="common">fruit fly</name>
    <dbReference type="NCBI Taxonomy" id="103775"/>
    <lineage>
        <taxon>Eukaryota</taxon>
        <taxon>Metazoa</taxon>
        <taxon>Ecdysozoa</taxon>
        <taxon>Arthropoda</taxon>
        <taxon>Hexapoda</taxon>
        <taxon>Insecta</taxon>
        <taxon>Pterygota</taxon>
        <taxon>Neoptera</taxon>
        <taxon>Endopterygota</taxon>
        <taxon>Diptera</taxon>
        <taxon>Brachycera</taxon>
        <taxon>Muscomorpha</taxon>
        <taxon>Ephydroidea</taxon>
        <taxon>Drosophilidae</taxon>
        <taxon>Drosophila</taxon>
        <taxon>Sophophora</taxon>
    </lineage>
</organism>
<dbReference type="EMBL" id="JAMKOV010000050">
    <property type="protein sequence ID" value="KAI8035094.1"/>
    <property type="molecule type" value="Genomic_DNA"/>
</dbReference>
<dbReference type="GO" id="GO:0003743">
    <property type="term" value="F:translation initiation factor activity"/>
    <property type="evidence" value="ECO:0007669"/>
    <property type="project" value="InterPro"/>
</dbReference>
<comment type="caution">
    <text evidence="3">The sequence shown here is derived from an EMBL/GenBank/DDBJ whole genome shotgun (WGS) entry which is preliminary data.</text>
</comment>
<evidence type="ECO:0000313" key="3">
    <source>
        <dbReference type="EMBL" id="KAI8035094.1"/>
    </source>
</evidence>
<dbReference type="GO" id="GO:0033290">
    <property type="term" value="C:eukaryotic 48S preinitiation complex"/>
    <property type="evidence" value="ECO:0007669"/>
    <property type="project" value="TreeGrafter"/>
</dbReference>
<dbReference type="GO" id="GO:0043022">
    <property type="term" value="F:ribosome binding"/>
    <property type="evidence" value="ECO:0007669"/>
    <property type="project" value="TreeGrafter"/>
</dbReference>
<dbReference type="GO" id="GO:0003723">
    <property type="term" value="F:RNA binding"/>
    <property type="evidence" value="ECO:0007669"/>
    <property type="project" value="InterPro"/>
</dbReference>
<gene>
    <name evidence="3" type="ORF">M5D96_012187</name>
</gene>
<protein>
    <submittedName>
        <fullName evidence="3">Uncharacterized protein</fullName>
    </submittedName>
</protein>
<sequence>MTTSTTKKTDGLKALEVAIENIRAKIIEYEGEFKVIMAPKLVTAIDEADLARRLERAEAENAQVAGDDDEEDGADQEGMQFDPEKEFNHKGSAAGRTNEEDEEEDED</sequence>
<evidence type="ECO:0000256" key="2">
    <source>
        <dbReference type="SAM" id="MobiDB-lite"/>
    </source>
</evidence>
<feature type="compositionally biased region" description="Acidic residues" evidence="2">
    <location>
        <begin position="66"/>
        <end position="75"/>
    </location>
</feature>
<feature type="region of interest" description="Disordered" evidence="2">
    <location>
        <begin position="58"/>
        <end position="107"/>
    </location>
</feature>
<keyword evidence="4" id="KW-1185">Reference proteome</keyword>
<dbReference type="PANTHER" id="PTHR10602:SF0">
    <property type="entry name" value="EUKARYOTIC TRANSLATION INITIATION FACTOR 2 SUBUNIT 1"/>
    <property type="match status" value="1"/>
</dbReference>
<name>A0A9P9YDM3_9MUSC</name>